<proteinExistence type="predicted"/>
<evidence type="ECO:0000313" key="2">
    <source>
        <dbReference type="EMBL" id="GLR17509.1"/>
    </source>
</evidence>
<dbReference type="Pfam" id="PF18962">
    <property type="entry name" value="Por_Secre_tail"/>
    <property type="match status" value="1"/>
</dbReference>
<sequence length="191" mass="21624">MFIHPILNDFEGQLDLYFSMNNGEEWVIQDSILHGPNFLVNTLDTASMETFEEILASGNYETMTYDFICPVTISDSCLILFHPKEYLCDNGITEIFSISNSSSLRQVSKIITNEIEIFPNPARSEEYLNIRAVSPSSYDEVQVLSVTGRVLKAVKSDSSRIPLSGFSNGIYFVRLLKDKYVISIQKLILTQ</sequence>
<reference evidence="2" key="1">
    <citation type="journal article" date="2014" name="Int. J. Syst. Evol. Microbiol.">
        <title>Complete genome sequence of Corynebacterium casei LMG S-19264T (=DSM 44701T), isolated from a smear-ripened cheese.</title>
        <authorList>
            <consortium name="US DOE Joint Genome Institute (JGI-PGF)"/>
            <person name="Walter F."/>
            <person name="Albersmeier A."/>
            <person name="Kalinowski J."/>
            <person name="Ruckert C."/>
        </authorList>
    </citation>
    <scope>NUCLEOTIDE SEQUENCE</scope>
    <source>
        <strain evidence="2">NBRC 108769</strain>
    </source>
</reference>
<dbReference type="Proteomes" id="UP001156666">
    <property type="component" value="Unassembled WGS sequence"/>
</dbReference>
<feature type="domain" description="Secretion system C-terminal sorting" evidence="1">
    <location>
        <begin position="117"/>
        <end position="188"/>
    </location>
</feature>
<evidence type="ECO:0000259" key="1">
    <source>
        <dbReference type="Pfam" id="PF18962"/>
    </source>
</evidence>
<dbReference type="NCBIfam" id="TIGR04183">
    <property type="entry name" value="Por_Secre_tail"/>
    <property type="match status" value="1"/>
</dbReference>
<dbReference type="EMBL" id="BSOH01000012">
    <property type="protein sequence ID" value="GLR17509.1"/>
    <property type="molecule type" value="Genomic_DNA"/>
</dbReference>
<gene>
    <name evidence="2" type="ORF">GCM10007940_21240</name>
</gene>
<dbReference type="InterPro" id="IPR026444">
    <property type="entry name" value="Secre_tail"/>
</dbReference>
<dbReference type="RefSeq" id="WP_284284074.1">
    <property type="nucleotide sequence ID" value="NZ_BSOH01000012.1"/>
</dbReference>
<comment type="caution">
    <text evidence="2">The sequence shown here is derived from an EMBL/GenBank/DDBJ whole genome shotgun (WGS) entry which is preliminary data.</text>
</comment>
<reference evidence="2" key="2">
    <citation type="submission" date="2023-01" db="EMBL/GenBank/DDBJ databases">
        <title>Draft genome sequence of Portibacter lacus strain NBRC 108769.</title>
        <authorList>
            <person name="Sun Q."/>
            <person name="Mori K."/>
        </authorList>
    </citation>
    <scope>NUCLEOTIDE SEQUENCE</scope>
    <source>
        <strain evidence="2">NBRC 108769</strain>
    </source>
</reference>
<protein>
    <recommendedName>
        <fullName evidence="1">Secretion system C-terminal sorting domain-containing protein</fullName>
    </recommendedName>
</protein>
<keyword evidence="3" id="KW-1185">Reference proteome</keyword>
<accession>A0AA37SPL2</accession>
<organism evidence="2 3">
    <name type="scientific">Portibacter lacus</name>
    <dbReference type="NCBI Taxonomy" id="1099794"/>
    <lineage>
        <taxon>Bacteria</taxon>
        <taxon>Pseudomonadati</taxon>
        <taxon>Bacteroidota</taxon>
        <taxon>Saprospiria</taxon>
        <taxon>Saprospirales</taxon>
        <taxon>Haliscomenobacteraceae</taxon>
        <taxon>Portibacter</taxon>
    </lineage>
</organism>
<evidence type="ECO:0000313" key="3">
    <source>
        <dbReference type="Proteomes" id="UP001156666"/>
    </source>
</evidence>
<name>A0AA37SPL2_9BACT</name>
<dbReference type="AlphaFoldDB" id="A0AA37SPL2"/>